<dbReference type="InterPro" id="IPR011033">
    <property type="entry name" value="PRC_barrel-like_sf"/>
</dbReference>
<proteinExistence type="predicted"/>
<dbReference type="Gene3D" id="2.30.30.240">
    <property type="entry name" value="PRC-barrel domain"/>
    <property type="match status" value="1"/>
</dbReference>
<accession>A0A2R8B2W9</accession>
<feature type="domain" description="PRC-barrel" evidence="2">
    <location>
        <begin position="75"/>
        <end position="137"/>
    </location>
</feature>
<feature type="region of interest" description="Disordered" evidence="1">
    <location>
        <begin position="30"/>
        <end position="54"/>
    </location>
</feature>
<dbReference type="EMBL" id="OMOQ01000001">
    <property type="protein sequence ID" value="SPH16938.1"/>
    <property type="molecule type" value="Genomic_DNA"/>
</dbReference>
<dbReference type="PANTHER" id="PTHR36505:SF1">
    <property type="entry name" value="BLR1072 PROTEIN"/>
    <property type="match status" value="1"/>
</dbReference>
<sequence>MRDMIERIALVCVLANAPLMGIAQTATTDQDGTAADPAQTEQTSPAATNTAAAPAEGVPEVMPEPIEGQIVLQSEDSILASDLMGLTVYSATDESVGDINDVIVKLDGTVEGVVVGVGGFLGMGEKDVAIEMDRIQLASPDEGGMRLVLSATRADLDAAPAFKTAAEQRLESEAEQMQQQMENGVAPAETN</sequence>
<evidence type="ECO:0000256" key="1">
    <source>
        <dbReference type="SAM" id="MobiDB-lite"/>
    </source>
</evidence>
<dbReference type="PANTHER" id="PTHR36505">
    <property type="entry name" value="BLR1072 PROTEIN"/>
    <property type="match status" value="1"/>
</dbReference>
<keyword evidence="4" id="KW-1185">Reference proteome</keyword>
<dbReference type="InterPro" id="IPR027275">
    <property type="entry name" value="PRC-brl_dom"/>
</dbReference>
<organism evidence="3 4">
    <name type="scientific">Albidovulum aquaemixtae</name>
    <dbReference type="NCBI Taxonomy" id="1542388"/>
    <lineage>
        <taxon>Bacteria</taxon>
        <taxon>Pseudomonadati</taxon>
        <taxon>Pseudomonadota</taxon>
        <taxon>Alphaproteobacteria</taxon>
        <taxon>Rhodobacterales</taxon>
        <taxon>Paracoccaceae</taxon>
        <taxon>Albidovulum</taxon>
    </lineage>
</organism>
<dbReference type="SUPFAM" id="SSF50346">
    <property type="entry name" value="PRC-barrel domain"/>
    <property type="match status" value="1"/>
</dbReference>
<dbReference type="AlphaFoldDB" id="A0A2R8B2W9"/>
<reference evidence="3 4" key="1">
    <citation type="submission" date="2018-03" db="EMBL/GenBank/DDBJ databases">
        <authorList>
            <person name="Keele B.F."/>
        </authorList>
    </citation>
    <scope>NUCLEOTIDE SEQUENCE [LARGE SCALE GENOMIC DNA]</scope>
    <source>
        <strain evidence="3 4">CECT 8626</strain>
    </source>
</reference>
<gene>
    <name evidence="3" type="ORF">DEA8626_00452</name>
</gene>
<dbReference type="Proteomes" id="UP000244924">
    <property type="component" value="Unassembled WGS sequence"/>
</dbReference>
<evidence type="ECO:0000259" key="2">
    <source>
        <dbReference type="Pfam" id="PF05239"/>
    </source>
</evidence>
<dbReference type="RefSeq" id="WP_181366330.1">
    <property type="nucleotide sequence ID" value="NZ_OMOQ01000001.1"/>
</dbReference>
<evidence type="ECO:0000313" key="3">
    <source>
        <dbReference type="EMBL" id="SPH16938.1"/>
    </source>
</evidence>
<evidence type="ECO:0000313" key="4">
    <source>
        <dbReference type="Proteomes" id="UP000244924"/>
    </source>
</evidence>
<feature type="region of interest" description="Disordered" evidence="1">
    <location>
        <begin position="167"/>
        <end position="191"/>
    </location>
</feature>
<protein>
    <recommendedName>
        <fullName evidence="2">PRC-barrel domain-containing protein</fullName>
    </recommendedName>
</protein>
<dbReference type="Pfam" id="PF05239">
    <property type="entry name" value="PRC"/>
    <property type="match status" value="1"/>
</dbReference>
<name>A0A2R8B2W9_9RHOB</name>